<feature type="transmembrane region" description="Helical" evidence="7">
    <location>
        <begin position="146"/>
        <end position="167"/>
    </location>
</feature>
<keyword evidence="9" id="KW-1185">Reference proteome</keyword>
<organism evidence="8 9">
    <name type="scientific">Speluncibacter jeojiensis</name>
    <dbReference type="NCBI Taxonomy" id="2710754"/>
    <lineage>
        <taxon>Bacteria</taxon>
        <taxon>Bacillati</taxon>
        <taxon>Actinomycetota</taxon>
        <taxon>Actinomycetes</taxon>
        <taxon>Mycobacteriales</taxon>
        <taxon>Speluncibacteraceae</taxon>
        <taxon>Speluncibacter</taxon>
    </lineage>
</organism>
<feature type="compositionally biased region" description="Low complexity" evidence="6">
    <location>
        <begin position="533"/>
        <end position="543"/>
    </location>
</feature>
<keyword evidence="4 7" id="KW-1133">Transmembrane helix</keyword>
<dbReference type="PANTHER" id="PTHR31632:SF2">
    <property type="entry name" value="PLASMA MEMBRANE IRON PERMEASE"/>
    <property type="match status" value="1"/>
</dbReference>
<feature type="transmembrane region" description="Helical" evidence="7">
    <location>
        <begin position="108"/>
        <end position="126"/>
    </location>
</feature>
<protein>
    <submittedName>
        <fullName evidence="8">FTR1 family protein</fullName>
    </submittedName>
</protein>
<dbReference type="GO" id="GO:0015093">
    <property type="term" value="F:ferrous iron transmembrane transporter activity"/>
    <property type="evidence" value="ECO:0007669"/>
    <property type="project" value="TreeGrafter"/>
</dbReference>
<feature type="region of interest" description="Disordered" evidence="6">
    <location>
        <begin position="533"/>
        <end position="554"/>
    </location>
</feature>
<evidence type="ECO:0000256" key="6">
    <source>
        <dbReference type="SAM" id="MobiDB-lite"/>
    </source>
</evidence>
<evidence type="ECO:0000313" key="8">
    <source>
        <dbReference type="EMBL" id="MDG3014722.1"/>
    </source>
</evidence>
<feature type="transmembrane region" description="Helical" evidence="7">
    <location>
        <begin position="275"/>
        <end position="297"/>
    </location>
</feature>
<keyword evidence="5 7" id="KW-0472">Membrane</keyword>
<dbReference type="Pfam" id="PF03239">
    <property type="entry name" value="FTR1"/>
    <property type="match status" value="1"/>
</dbReference>
<evidence type="ECO:0000256" key="3">
    <source>
        <dbReference type="ARBA" id="ARBA00022692"/>
    </source>
</evidence>
<name>A0A9X4RE22_9ACTN</name>
<dbReference type="PANTHER" id="PTHR31632">
    <property type="entry name" value="IRON TRANSPORTER FTH1"/>
    <property type="match status" value="1"/>
</dbReference>
<feature type="compositionally biased region" description="Basic and acidic residues" evidence="6">
    <location>
        <begin position="545"/>
        <end position="554"/>
    </location>
</feature>
<accession>A0A9X4RE22</accession>
<comment type="subcellular location">
    <subcellularLocation>
        <location evidence="1">Membrane</location>
        <topology evidence="1">Multi-pass membrane protein</topology>
    </subcellularLocation>
</comment>
<sequence>MFATFVIGLREGLEAALIVGIIAAFLKRQGRMSALRWVWTGVVAAVLICLSIGIALEVVSRELPQRQQEGLETVIGAVAVVMVTYMVVWMKQHSRDLKGQLEQAAGGALAQGSAMALAVMAFLAVLREGLETAVFLIAAFNASNSSGTAAIGALLGVLVSVALGYGIYRGGVRLNLSRFFRATGVVLALVAAGLVVTALHTAHEAGWLNIGQQQALDLSGVVAPGSVRSSLLTGVLGIQPKPVVIELVGWLLYLIPVLAIVLWPQNWPTPSRAAVARTALGAGVGLAVAAVVLAVTAPSASSYPDPPALQAVRAGAASPVLPAAQDHSARSGAATVRIRTVTGTSATVEVTWPGATAPTAATLNRADSDGTGSPGARRVDGPVSPIDLPSPALRPASLTAEQLAQANGGRLPLGVVVSGPSETIPVRYIDSATLSVTTTAAGDLTDAQQSSTTVAVASPDGRTVSLGAVAESSWRLTDETVAALTRHATDVDRAADRHRTLGVVLPWTLGALAVLAGATGGLLLWRRRRDVAAESTADAPAPTDADDRAPHPVK</sequence>
<keyword evidence="3 7" id="KW-0812">Transmembrane</keyword>
<proteinExistence type="inferred from homology"/>
<evidence type="ECO:0000256" key="7">
    <source>
        <dbReference type="SAM" id="Phobius"/>
    </source>
</evidence>
<feature type="region of interest" description="Disordered" evidence="6">
    <location>
        <begin position="361"/>
        <end position="383"/>
    </location>
</feature>
<evidence type="ECO:0000256" key="2">
    <source>
        <dbReference type="ARBA" id="ARBA00008333"/>
    </source>
</evidence>
<feature type="transmembrane region" description="Helical" evidence="7">
    <location>
        <begin position="243"/>
        <end position="263"/>
    </location>
</feature>
<dbReference type="NCBIfam" id="NF041756">
    <property type="entry name" value="EfeU"/>
    <property type="match status" value="1"/>
</dbReference>
<dbReference type="GO" id="GO:0033573">
    <property type="term" value="C:high-affinity iron permease complex"/>
    <property type="evidence" value="ECO:0007669"/>
    <property type="project" value="InterPro"/>
</dbReference>
<feature type="transmembrane region" description="Helical" evidence="7">
    <location>
        <begin position="179"/>
        <end position="199"/>
    </location>
</feature>
<evidence type="ECO:0000256" key="5">
    <source>
        <dbReference type="ARBA" id="ARBA00023136"/>
    </source>
</evidence>
<feature type="transmembrane region" description="Helical" evidence="7">
    <location>
        <begin position="71"/>
        <end position="88"/>
    </location>
</feature>
<dbReference type="AlphaFoldDB" id="A0A9X4RE22"/>
<feature type="transmembrane region" description="Helical" evidence="7">
    <location>
        <begin position="38"/>
        <end position="59"/>
    </location>
</feature>
<gene>
    <name evidence="8" type="ORF">NVS88_09150</name>
</gene>
<dbReference type="EMBL" id="JANRHA010000005">
    <property type="protein sequence ID" value="MDG3014722.1"/>
    <property type="molecule type" value="Genomic_DNA"/>
</dbReference>
<evidence type="ECO:0000256" key="4">
    <source>
        <dbReference type="ARBA" id="ARBA00022989"/>
    </source>
</evidence>
<dbReference type="RefSeq" id="WP_332519732.1">
    <property type="nucleotide sequence ID" value="NZ_JANRHA010000005.1"/>
</dbReference>
<evidence type="ECO:0000313" key="9">
    <source>
        <dbReference type="Proteomes" id="UP001152755"/>
    </source>
</evidence>
<comment type="caution">
    <text evidence="8">The sequence shown here is derived from an EMBL/GenBank/DDBJ whole genome shotgun (WGS) entry which is preliminary data.</text>
</comment>
<evidence type="ECO:0000256" key="1">
    <source>
        <dbReference type="ARBA" id="ARBA00004141"/>
    </source>
</evidence>
<dbReference type="InterPro" id="IPR004923">
    <property type="entry name" value="FTR1/Fip1/EfeU"/>
</dbReference>
<dbReference type="Proteomes" id="UP001152755">
    <property type="component" value="Unassembled WGS sequence"/>
</dbReference>
<comment type="similarity">
    <text evidence="2">Belongs to the oxidase-dependent Fe transporter (OFeT) (TC 9.A.10.1) family.</text>
</comment>
<feature type="transmembrane region" description="Helical" evidence="7">
    <location>
        <begin position="504"/>
        <end position="525"/>
    </location>
</feature>
<reference evidence="8" key="1">
    <citation type="submission" date="2022-08" db="EMBL/GenBank/DDBJ databases">
        <title>Genome analysis of Corynebacteriales strain.</title>
        <authorList>
            <person name="Lee S.D."/>
        </authorList>
    </citation>
    <scope>NUCLEOTIDE SEQUENCE</scope>
    <source>
        <strain evidence="8">D3-21</strain>
    </source>
</reference>